<accession>A0A2D0N7W9</accession>
<dbReference type="SMART" id="SM00850">
    <property type="entry name" value="LytTR"/>
    <property type="match status" value="1"/>
</dbReference>
<evidence type="ECO:0000259" key="2">
    <source>
        <dbReference type="PROSITE" id="PS50110"/>
    </source>
</evidence>
<dbReference type="InterPro" id="IPR046947">
    <property type="entry name" value="LytR-like"/>
</dbReference>
<dbReference type="OrthoDB" id="1646880at2"/>
<dbReference type="GO" id="GO:0003677">
    <property type="term" value="F:DNA binding"/>
    <property type="evidence" value="ECO:0007669"/>
    <property type="project" value="UniProtKB-KW"/>
</dbReference>
<dbReference type="Gene3D" id="3.40.50.2300">
    <property type="match status" value="1"/>
</dbReference>
<dbReference type="Pfam" id="PF04397">
    <property type="entry name" value="LytTR"/>
    <property type="match status" value="1"/>
</dbReference>
<evidence type="ECO:0000259" key="3">
    <source>
        <dbReference type="PROSITE" id="PS50930"/>
    </source>
</evidence>
<reference evidence="4 5" key="1">
    <citation type="submission" date="2017-10" db="EMBL/GenBank/DDBJ databases">
        <title>The draft genome sequence of Lewinella nigricans NBRC 102662.</title>
        <authorList>
            <person name="Wang K."/>
        </authorList>
    </citation>
    <scope>NUCLEOTIDE SEQUENCE [LARGE SCALE GENOMIC DNA]</scope>
    <source>
        <strain evidence="4 5">NBRC 102662</strain>
    </source>
</reference>
<feature type="modified residue" description="4-aspartylphosphate" evidence="1">
    <location>
        <position position="93"/>
    </location>
</feature>
<dbReference type="InterPro" id="IPR011006">
    <property type="entry name" value="CheY-like_superfamily"/>
</dbReference>
<dbReference type="EMBL" id="PDUD01000025">
    <property type="protein sequence ID" value="PHN04496.1"/>
    <property type="molecule type" value="Genomic_DNA"/>
</dbReference>
<gene>
    <name evidence="4" type="ORF">CRP01_21040</name>
</gene>
<sequence length="285" mass="32725">MTMIITVRRSIHKGVSDITAGIRRKLRRLAQLSNKKHLMINAIIIDDEPQCIRTLANDLDSYCPQVRLLEQCTSAKEGLLAIRQHQPDLVFLDINMPWMSGLELLEVVGEISFDVIFTTAHDQYAVQAFRLSAIDYLLKPIDYQELITAVRKVEAKHSRMITREQLTHLQENMNPASSLQRIGIPTKSGIDFVLIQEILYCEADSNYSYVHLTNNRKLYSAKTLKDFDQLLGQTEFCRIHQSFLINLNHLKKYYRGDGGYVEMVNGASLNVSRSKKDELLSRIRV</sequence>
<feature type="domain" description="Response regulatory" evidence="2">
    <location>
        <begin position="41"/>
        <end position="154"/>
    </location>
</feature>
<keyword evidence="1" id="KW-0597">Phosphoprotein</keyword>
<dbReference type="PANTHER" id="PTHR37299:SF1">
    <property type="entry name" value="STAGE 0 SPORULATION PROTEIN A HOMOLOG"/>
    <property type="match status" value="1"/>
</dbReference>
<dbReference type="SUPFAM" id="SSF52172">
    <property type="entry name" value="CheY-like"/>
    <property type="match status" value="1"/>
</dbReference>
<dbReference type="InterPro" id="IPR007492">
    <property type="entry name" value="LytTR_DNA-bd_dom"/>
</dbReference>
<name>A0A2D0N7W9_FLAN2</name>
<protein>
    <submittedName>
        <fullName evidence="4">DNA-binding response regulator</fullName>
    </submittedName>
</protein>
<evidence type="ECO:0000313" key="5">
    <source>
        <dbReference type="Proteomes" id="UP000223913"/>
    </source>
</evidence>
<organism evidence="4 5">
    <name type="scientific">Flavilitoribacter nigricans (strain ATCC 23147 / DSM 23189 / NBRC 102662 / NCIMB 1420 / SS-2)</name>
    <name type="common">Lewinella nigricans</name>
    <dbReference type="NCBI Taxonomy" id="1122177"/>
    <lineage>
        <taxon>Bacteria</taxon>
        <taxon>Pseudomonadati</taxon>
        <taxon>Bacteroidota</taxon>
        <taxon>Saprospiria</taxon>
        <taxon>Saprospirales</taxon>
        <taxon>Lewinellaceae</taxon>
        <taxon>Flavilitoribacter</taxon>
    </lineage>
</organism>
<comment type="caution">
    <text evidence="4">The sequence shown here is derived from an EMBL/GenBank/DDBJ whole genome shotgun (WGS) entry which is preliminary data.</text>
</comment>
<dbReference type="Proteomes" id="UP000223913">
    <property type="component" value="Unassembled WGS sequence"/>
</dbReference>
<keyword evidence="5" id="KW-1185">Reference proteome</keyword>
<dbReference type="Pfam" id="PF00072">
    <property type="entry name" value="Response_reg"/>
    <property type="match status" value="1"/>
</dbReference>
<feature type="domain" description="HTH LytTR-type" evidence="3">
    <location>
        <begin position="182"/>
        <end position="285"/>
    </location>
</feature>
<dbReference type="Gene3D" id="2.40.50.1020">
    <property type="entry name" value="LytTr DNA-binding domain"/>
    <property type="match status" value="1"/>
</dbReference>
<dbReference type="PANTHER" id="PTHR37299">
    <property type="entry name" value="TRANSCRIPTIONAL REGULATOR-RELATED"/>
    <property type="match status" value="1"/>
</dbReference>
<dbReference type="AlphaFoldDB" id="A0A2D0N7W9"/>
<dbReference type="SMART" id="SM00448">
    <property type="entry name" value="REC"/>
    <property type="match status" value="1"/>
</dbReference>
<evidence type="ECO:0000313" key="4">
    <source>
        <dbReference type="EMBL" id="PHN04496.1"/>
    </source>
</evidence>
<dbReference type="GO" id="GO:0000156">
    <property type="term" value="F:phosphorelay response regulator activity"/>
    <property type="evidence" value="ECO:0007669"/>
    <property type="project" value="InterPro"/>
</dbReference>
<proteinExistence type="predicted"/>
<dbReference type="PROSITE" id="PS50930">
    <property type="entry name" value="HTH_LYTTR"/>
    <property type="match status" value="1"/>
</dbReference>
<evidence type="ECO:0000256" key="1">
    <source>
        <dbReference type="PROSITE-ProRule" id="PRU00169"/>
    </source>
</evidence>
<keyword evidence="4" id="KW-0238">DNA-binding</keyword>
<dbReference type="InterPro" id="IPR001789">
    <property type="entry name" value="Sig_transdc_resp-reg_receiver"/>
</dbReference>
<dbReference type="PROSITE" id="PS50110">
    <property type="entry name" value="RESPONSE_REGULATORY"/>
    <property type="match status" value="1"/>
</dbReference>